<evidence type="ECO:0000256" key="9">
    <source>
        <dbReference type="ARBA" id="ARBA00022840"/>
    </source>
</evidence>
<dbReference type="PROSITE" id="PS51113">
    <property type="entry name" value="ZF_BTK"/>
    <property type="match status" value="1"/>
</dbReference>
<dbReference type="InterPro" id="IPR011009">
    <property type="entry name" value="Kinase-like_dom_sf"/>
</dbReference>
<dbReference type="PROSITE" id="PS50001">
    <property type="entry name" value="SH2"/>
    <property type="match status" value="1"/>
</dbReference>
<dbReference type="SMART" id="SM00252">
    <property type="entry name" value="SH2"/>
    <property type="match status" value="1"/>
</dbReference>
<keyword evidence="21" id="KW-1185">Reference proteome</keyword>
<dbReference type="EC" id="2.7.10.2" evidence="16"/>
<dbReference type="GO" id="GO:0005524">
    <property type="term" value="F:ATP binding"/>
    <property type="evidence" value="ECO:0007669"/>
    <property type="project" value="UniProtKB-UniRule"/>
</dbReference>
<dbReference type="CDD" id="cd01238">
    <property type="entry name" value="PH_Btk"/>
    <property type="match status" value="1"/>
</dbReference>
<feature type="domain" description="PH" evidence="18">
    <location>
        <begin position="14"/>
        <end position="121"/>
    </location>
</feature>
<dbReference type="GO" id="GO:0008270">
    <property type="term" value="F:zinc ion binding"/>
    <property type="evidence" value="ECO:0007669"/>
    <property type="project" value="UniProtKB-KW"/>
</dbReference>
<dbReference type="Proteomes" id="UP000314986">
    <property type="component" value="Unassembled WGS sequence"/>
</dbReference>
<dbReference type="InterPro" id="IPR020635">
    <property type="entry name" value="Tyr_kinase_cat_dom"/>
</dbReference>
<dbReference type="InterPro" id="IPR000980">
    <property type="entry name" value="SH2"/>
</dbReference>
<evidence type="ECO:0000256" key="12">
    <source>
        <dbReference type="ARBA" id="ARBA00051245"/>
    </source>
</evidence>
<dbReference type="OMA" id="PDWWQIR"/>
<reference evidence="20" key="5">
    <citation type="submission" date="2025-09" db="UniProtKB">
        <authorList>
            <consortium name="Ensembl"/>
        </authorList>
    </citation>
    <scope>IDENTIFICATION</scope>
</reference>
<reference evidence="21" key="1">
    <citation type="journal article" date="2006" name="Science">
        <title>Ancient noncoding elements conserved in the human genome.</title>
        <authorList>
            <person name="Venkatesh B."/>
            <person name="Kirkness E.F."/>
            <person name="Loh Y.H."/>
            <person name="Halpern A.L."/>
            <person name="Lee A.P."/>
            <person name="Johnson J."/>
            <person name="Dandona N."/>
            <person name="Viswanathan L.D."/>
            <person name="Tay A."/>
            <person name="Venter J.C."/>
            <person name="Strausberg R.L."/>
            <person name="Brenner S."/>
        </authorList>
    </citation>
    <scope>NUCLEOTIDE SEQUENCE [LARGE SCALE GENOMIC DNA]</scope>
</reference>
<dbReference type="PROSITE" id="PS50011">
    <property type="entry name" value="PROTEIN_KINASE_DOM"/>
    <property type="match status" value="1"/>
</dbReference>
<evidence type="ECO:0000256" key="11">
    <source>
        <dbReference type="ARBA" id="ARBA00023137"/>
    </source>
</evidence>
<keyword evidence="9 15" id="KW-0067">ATP-binding</keyword>
<evidence type="ECO:0000256" key="3">
    <source>
        <dbReference type="ARBA" id="ARBA00022679"/>
    </source>
</evidence>
<dbReference type="PROSITE" id="PS50003">
    <property type="entry name" value="PH_DOMAIN"/>
    <property type="match status" value="1"/>
</dbReference>
<evidence type="ECO:0000256" key="14">
    <source>
        <dbReference type="PROSITE-ProRule" id="PRU00432"/>
    </source>
</evidence>
<dbReference type="PANTHER" id="PTHR24418">
    <property type="entry name" value="TYROSINE-PROTEIN KINASE"/>
    <property type="match status" value="1"/>
</dbReference>
<evidence type="ECO:0000259" key="17">
    <source>
        <dbReference type="PROSITE" id="PS50001"/>
    </source>
</evidence>
<dbReference type="PROSITE" id="PS00107">
    <property type="entry name" value="PROTEIN_KINASE_ATP"/>
    <property type="match status" value="1"/>
</dbReference>
<dbReference type="SUPFAM" id="SSF56112">
    <property type="entry name" value="Protein kinase-like (PK-like)"/>
    <property type="match status" value="1"/>
</dbReference>
<keyword evidence="10 13" id="KW-0727">SH2 domain</keyword>
<comment type="catalytic activity">
    <reaction evidence="12 16">
        <text>L-tyrosyl-[protein] + ATP = O-phospho-L-tyrosyl-[protein] + ADP + H(+)</text>
        <dbReference type="Rhea" id="RHEA:10596"/>
        <dbReference type="Rhea" id="RHEA-COMP:10136"/>
        <dbReference type="Rhea" id="RHEA-COMP:20101"/>
        <dbReference type="ChEBI" id="CHEBI:15378"/>
        <dbReference type="ChEBI" id="CHEBI:30616"/>
        <dbReference type="ChEBI" id="CHEBI:46858"/>
        <dbReference type="ChEBI" id="CHEBI:61978"/>
        <dbReference type="ChEBI" id="CHEBI:456216"/>
        <dbReference type="EC" id="2.7.10.2"/>
    </reaction>
</comment>
<dbReference type="Pfam" id="PF00169">
    <property type="entry name" value="PH"/>
    <property type="match status" value="1"/>
</dbReference>
<evidence type="ECO:0000256" key="2">
    <source>
        <dbReference type="ARBA" id="ARBA00022553"/>
    </source>
</evidence>
<dbReference type="SMART" id="SM00219">
    <property type="entry name" value="TyrKc"/>
    <property type="match status" value="1"/>
</dbReference>
<name>A0A4W3I4U2_CALMI</name>
<dbReference type="Pfam" id="PF07714">
    <property type="entry name" value="PK_Tyr_Ser-Thr"/>
    <property type="match status" value="1"/>
</dbReference>
<protein>
    <recommendedName>
        <fullName evidence="16">Tyrosine-protein kinase</fullName>
        <ecNumber evidence="16">2.7.10.2</ecNumber>
    </recommendedName>
</protein>
<sequence>ICAATKLYYIQMEKPLLEEVMLKRSQQKRKMSRVNYKERIFVLTKTQLLYYNNKNGKKGAKKGVVEIQKIKCVEIVNLDEPTPVERQYPIQIVYDEVILYLFAKDEQSRTRWLNALKYEIRNNQNLAQKYHCGFWKHGKWLCCKQTTKSAPCCTFENMGSKYRSSLPLPPLPGQQRKHIQLPDIPGQEKASLKMVEALYSYDGKGKTEITVMKGKKYFDKEGGFIVRESNQGNGYVVSVFTKALEDKKGTIRHYHINLTEEKKYFLAEDHLFDTIPELIKYHQHNSGGLVTRLRQPVTIKTNKVPVSFDGEWELKRKDIKLLKELGSGQFGVVQLGMWKQKYNVAIKMIKEGSMSEDEFLEEAEIMMKLKHPNLVQLYGVCTKEYPIYIVTEFMSNGCLLSYLKSDGKTLNQFQFVEMCYDITDAMTYLEDLQFIHRDLAARNCLVDKTLTVKVSDFGMARYVLDDQYTSSTGTKFPVKWSSPEIISFSKFSSKSDVWAFGVLMWEIFTLGKMPYDLFNGCEVVQKILSGYRLYRPQLASDEIYCIMSSCWKEASMKLVADAVCCREKSSN</sequence>
<dbReference type="Gene3D" id="2.30.29.30">
    <property type="entry name" value="Pleckstrin-homology domain (PH domain)/Phosphotyrosine-binding domain (PTB)"/>
    <property type="match status" value="1"/>
</dbReference>
<reference evidence="21" key="3">
    <citation type="journal article" date="2014" name="Nature">
        <title>Elephant shark genome provides unique insights into gnathostome evolution.</title>
        <authorList>
            <consortium name="International Elephant Shark Genome Sequencing Consortium"/>
            <person name="Venkatesh B."/>
            <person name="Lee A.P."/>
            <person name="Ravi V."/>
            <person name="Maurya A.K."/>
            <person name="Lian M.M."/>
            <person name="Swann J.B."/>
            <person name="Ohta Y."/>
            <person name="Flajnik M.F."/>
            <person name="Sutoh Y."/>
            <person name="Kasahara M."/>
            <person name="Hoon S."/>
            <person name="Gangu V."/>
            <person name="Roy S.W."/>
            <person name="Irimia M."/>
            <person name="Korzh V."/>
            <person name="Kondrychyn I."/>
            <person name="Lim Z.W."/>
            <person name="Tay B.H."/>
            <person name="Tohari S."/>
            <person name="Kong K.W."/>
            <person name="Ho S."/>
            <person name="Lorente-Galdos B."/>
            <person name="Quilez J."/>
            <person name="Marques-Bonet T."/>
            <person name="Raney B.J."/>
            <person name="Ingham P.W."/>
            <person name="Tay A."/>
            <person name="Hillier L.W."/>
            <person name="Minx P."/>
            <person name="Boehm T."/>
            <person name="Wilson R.K."/>
            <person name="Brenner S."/>
            <person name="Warren W.C."/>
        </authorList>
    </citation>
    <scope>NUCLEOTIDE SEQUENCE [LARGE SCALE GENOMIC DNA]</scope>
</reference>
<feature type="domain" description="SH2" evidence="17">
    <location>
        <begin position="197"/>
        <end position="297"/>
    </location>
</feature>
<dbReference type="InterPro" id="IPR001245">
    <property type="entry name" value="Ser-Thr/Tyr_kinase_cat_dom"/>
</dbReference>
<dbReference type="Gene3D" id="3.30.505.10">
    <property type="entry name" value="SH2 domain"/>
    <property type="match status" value="1"/>
</dbReference>
<organism evidence="20 21">
    <name type="scientific">Callorhinchus milii</name>
    <name type="common">Ghost shark</name>
    <dbReference type="NCBI Taxonomy" id="7868"/>
    <lineage>
        <taxon>Eukaryota</taxon>
        <taxon>Metazoa</taxon>
        <taxon>Chordata</taxon>
        <taxon>Craniata</taxon>
        <taxon>Vertebrata</taxon>
        <taxon>Chondrichthyes</taxon>
        <taxon>Holocephali</taxon>
        <taxon>Chimaeriformes</taxon>
        <taxon>Callorhinchidae</taxon>
        <taxon>Callorhinchus</taxon>
    </lineage>
</organism>
<dbReference type="GO" id="GO:0004715">
    <property type="term" value="F:non-membrane spanning protein tyrosine kinase activity"/>
    <property type="evidence" value="ECO:0007669"/>
    <property type="project" value="UniProtKB-EC"/>
</dbReference>
<accession>A0A4W3I4U2</accession>
<dbReference type="Pfam" id="PF00017">
    <property type="entry name" value="SH2"/>
    <property type="match status" value="1"/>
</dbReference>
<dbReference type="InterPro" id="IPR011993">
    <property type="entry name" value="PH-like_dom_sf"/>
</dbReference>
<evidence type="ECO:0000256" key="16">
    <source>
        <dbReference type="RuleBase" id="RU362096"/>
    </source>
</evidence>
<dbReference type="SUPFAM" id="SSF50729">
    <property type="entry name" value="PH domain-like"/>
    <property type="match status" value="1"/>
</dbReference>
<dbReference type="PRINTS" id="PR00109">
    <property type="entry name" value="TYRKINASE"/>
</dbReference>
<evidence type="ECO:0000256" key="8">
    <source>
        <dbReference type="ARBA" id="ARBA00022833"/>
    </source>
</evidence>
<dbReference type="InterPro" id="IPR008266">
    <property type="entry name" value="Tyr_kinase_AS"/>
</dbReference>
<keyword evidence="5 15" id="KW-0547">Nucleotide-binding</keyword>
<dbReference type="InParanoid" id="A0A4W3I4U2"/>
<dbReference type="Pfam" id="PF00779">
    <property type="entry name" value="BTK"/>
    <property type="match status" value="1"/>
</dbReference>
<comment type="similarity">
    <text evidence="16">Belongs to the protein kinase superfamily. Tyr protein kinase family.</text>
</comment>
<keyword evidence="3 16" id="KW-0808">Transferase</keyword>
<dbReference type="InterPro" id="IPR000719">
    <property type="entry name" value="Prot_kinase_dom"/>
</dbReference>
<dbReference type="InterPro" id="IPR050198">
    <property type="entry name" value="Non-receptor_tyrosine_kinases"/>
</dbReference>
<dbReference type="FunFam" id="3.30.200.20:FF:000053">
    <property type="entry name" value="Tyrosine-protein kinase"/>
    <property type="match status" value="1"/>
</dbReference>
<evidence type="ECO:0000313" key="21">
    <source>
        <dbReference type="Proteomes" id="UP000314986"/>
    </source>
</evidence>
<dbReference type="STRING" id="7868.ENSCMIP00000022476"/>
<evidence type="ECO:0000256" key="15">
    <source>
        <dbReference type="PROSITE-ProRule" id="PRU10141"/>
    </source>
</evidence>
<dbReference type="SMART" id="SM00233">
    <property type="entry name" value="PH"/>
    <property type="match status" value="1"/>
</dbReference>
<dbReference type="GeneTree" id="ENSGT00940000161172"/>
<evidence type="ECO:0000313" key="20">
    <source>
        <dbReference type="Ensembl" id="ENSCMIP00000022476.1"/>
    </source>
</evidence>
<evidence type="ECO:0000256" key="13">
    <source>
        <dbReference type="PROSITE-ProRule" id="PRU00191"/>
    </source>
</evidence>
<comment type="cofactor">
    <cofactor evidence="1">
        <name>Zn(2+)</name>
        <dbReference type="ChEBI" id="CHEBI:29105"/>
    </cofactor>
</comment>
<dbReference type="FunFam" id="1.10.510.10:FF:000052">
    <property type="entry name" value="Tyrosine-protein kinase"/>
    <property type="match status" value="1"/>
</dbReference>
<dbReference type="InterPro" id="IPR001849">
    <property type="entry name" value="PH_domain"/>
</dbReference>
<keyword evidence="6 14" id="KW-0863">Zinc-finger</keyword>
<evidence type="ECO:0000256" key="7">
    <source>
        <dbReference type="ARBA" id="ARBA00022777"/>
    </source>
</evidence>
<dbReference type="SUPFAM" id="SSF55550">
    <property type="entry name" value="SH2 domain"/>
    <property type="match status" value="1"/>
</dbReference>
<dbReference type="InterPro" id="IPR036860">
    <property type="entry name" value="SH2_dom_sf"/>
</dbReference>
<evidence type="ECO:0000259" key="18">
    <source>
        <dbReference type="PROSITE" id="PS50003"/>
    </source>
</evidence>
<keyword evidence="2" id="KW-0597">Phosphoprotein</keyword>
<dbReference type="Ensembl" id="ENSCMIT00000022864.1">
    <property type="protein sequence ID" value="ENSCMIP00000022476.1"/>
    <property type="gene ID" value="ENSCMIG00000010124.1"/>
</dbReference>
<evidence type="ECO:0000259" key="19">
    <source>
        <dbReference type="PROSITE" id="PS50011"/>
    </source>
</evidence>
<gene>
    <name evidence="20" type="primary">LOC103177479</name>
</gene>
<evidence type="ECO:0000256" key="5">
    <source>
        <dbReference type="ARBA" id="ARBA00022741"/>
    </source>
</evidence>
<keyword evidence="11 16" id="KW-0829">Tyrosine-protein kinase</keyword>
<dbReference type="Gene3D" id="1.10.510.10">
    <property type="entry name" value="Transferase(Phosphotransferase) domain 1"/>
    <property type="match status" value="1"/>
</dbReference>
<reference evidence="21" key="2">
    <citation type="journal article" date="2007" name="PLoS Biol.">
        <title>Survey sequencing and comparative analysis of the elephant shark (Callorhinchus milii) genome.</title>
        <authorList>
            <person name="Venkatesh B."/>
            <person name="Kirkness E.F."/>
            <person name="Loh Y.H."/>
            <person name="Halpern A.L."/>
            <person name="Lee A.P."/>
            <person name="Johnson J."/>
            <person name="Dandona N."/>
            <person name="Viswanathan L.D."/>
            <person name="Tay A."/>
            <person name="Venter J.C."/>
            <person name="Strausberg R.L."/>
            <person name="Brenner S."/>
        </authorList>
    </citation>
    <scope>NUCLEOTIDE SEQUENCE [LARGE SCALE GENOMIC DNA]</scope>
</reference>
<keyword evidence="4" id="KW-0479">Metal-binding</keyword>
<evidence type="ECO:0000256" key="6">
    <source>
        <dbReference type="ARBA" id="ARBA00022771"/>
    </source>
</evidence>
<evidence type="ECO:0000256" key="1">
    <source>
        <dbReference type="ARBA" id="ARBA00001947"/>
    </source>
</evidence>
<proteinExistence type="inferred from homology"/>
<dbReference type="GO" id="GO:0035556">
    <property type="term" value="P:intracellular signal transduction"/>
    <property type="evidence" value="ECO:0007669"/>
    <property type="project" value="InterPro"/>
</dbReference>
<evidence type="ECO:0000256" key="10">
    <source>
        <dbReference type="ARBA" id="ARBA00022999"/>
    </source>
</evidence>
<reference evidence="20" key="4">
    <citation type="submission" date="2025-08" db="UniProtKB">
        <authorList>
            <consortium name="Ensembl"/>
        </authorList>
    </citation>
    <scope>IDENTIFICATION</scope>
</reference>
<keyword evidence="7 16" id="KW-0418">Kinase</keyword>
<feature type="binding site" evidence="15">
    <location>
        <position position="347"/>
    </location>
    <ligand>
        <name>ATP</name>
        <dbReference type="ChEBI" id="CHEBI:30616"/>
    </ligand>
</feature>
<feature type="domain" description="Protein kinase" evidence="19">
    <location>
        <begin position="319"/>
        <end position="571"/>
    </location>
</feature>
<dbReference type="InterPro" id="IPR017441">
    <property type="entry name" value="Protein_kinase_ATP_BS"/>
</dbReference>
<dbReference type="PROSITE" id="PS00109">
    <property type="entry name" value="PROTEIN_KINASE_TYR"/>
    <property type="match status" value="1"/>
</dbReference>
<keyword evidence="8" id="KW-0862">Zinc</keyword>
<dbReference type="AlphaFoldDB" id="A0A4W3I4U2"/>
<dbReference type="GO" id="GO:0005737">
    <property type="term" value="C:cytoplasm"/>
    <property type="evidence" value="ECO:0007669"/>
    <property type="project" value="UniProtKB-ARBA"/>
</dbReference>
<evidence type="ECO:0000256" key="4">
    <source>
        <dbReference type="ARBA" id="ARBA00022723"/>
    </source>
</evidence>
<dbReference type="InterPro" id="IPR001562">
    <property type="entry name" value="Znf_Btk_motif"/>
</dbReference>
<dbReference type="SMART" id="SM00107">
    <property type="entry name" value="BTK"/>
    <property type="match status" value="1"/>
</dbReference>